<dbReference type="PANTHER" id="PTHR35869">
    <property type="entry name" value="OUTER-MEMBRANE LIPOPROTEIN CARRIER PROTEIN"/>
    <property type="match status" value="1"/>
</dbReference>
<dbReference type="InterPro" id="IPR004564">
    <property type="entry name" value="OM_lipoprot_carrier_LolA-like"/>
</dbReference>
<dbReference type="PANTHER" id="PTHR35869:SF1">
    <property type="entry name" value="OUTER-MEMBRANE LIPOPROTEIN CARRIER PROTEIN"/>
    <property type="match status" value="1"/>
</dbReference>
<dbReference type="SUPFAM" id="SSF89392">
    <property type="entry name" value="Prokaryotic lipoproteins and lipoprotein localization factors"/>
    <property type="match status" value="1"/>
</dbReference>
<organism evidence="3">
    <name type="scientific">uncultured Dysgonomonas sp</name>
    <dbReference type="NCBI Taxonomy" id="206096"/>
    <lineage>
        <taxon>Bacteria</taxon>
        <taxon>Pseudomonadati</taxon>
        <taxon>Bacteroidota</taxon>
        <taxon>Bacteroidia</taxon>
        <taxon>Bacteroidales</taxon>
        <taxon>Dysgonomonadaceae</taxon>
        <taxon>Dysgonomonas</taxon>
        <taxon>environmental samples</taxon>
    </lineage>
</organism>
<name>A0A212JQP9_9BACT</name>
<evidence type="ECO:0000313" key="3">
    <source>
        <dbReference type="EMBL" id="SBW01773.1"/>
    </source>
</evidence>
<gene>
    <name evidence="3" type="ORF">KL86DYS1_30082</name>
</gene>
<reference evidence="3" key="1">
    <citation type="submission" date="2016-04" db="EMBL/GenBank/DDBJ databases">
        <authorList>
            <person name="Evans L.H."/>
            <person name="Alamgir A."/>
            <person name="Owens N."/>
            <person name="Weber N.D."/>
            <person name="Virtaneva K."/>
            <person name="Barbian K."/>
            <person name="Babar A."/>
            <person name="Rosenke K."/>
        </authorList>
    </citation>
    <scope>NUCLEOTIDE SEQUENCE</scope>
    <source>
        <strain evidence="3">86-1</strain>
    </source>
</reference>
<dbReference type="Gene3D" id="2.50.20.10">
    <property type="entry name" value="Lipoprotein localisation LolA/LolB/LppX"/>
    <property type="match status" value="1"/>
</dbReference>
<dbReference type="AlphaFoldDB" id="A0A212JQP9"/>
<sequence>MKIKLFALFILITFTVGLSAQNAREILDKASETYNKAGAVTATFTLDSKDTKAQSMHSYDGKAFMKGNKFRIEIPDAITWFDGTTQWVYIKDTEEVNISNPTGEELQAISPSVLFNIYKKGFNLSYKGEKRMNGKSLYEVELIPQKKGGDFTKIAVLIDKASNIFSKITVTDKVGIENILTIKNYQAGSNLNDDVFQFHKKDFPRAEIVDLR</sequence>
<evidence type="ECO:0008006" key="4">
    <source>
        <dbReference type="Google" id="ProtNLM"/>
    </source>
</evidence>
<dbReference type="EMBL" id="FLUM01000003">
    <property type="protein sequence ID" value="SBW01773.1"/>
    <property type="molecule type" value="Genomic_DNA"/>
</dbReference>
<accession>A0A212JQP9</accession>
<proteinExistence type="predicted"/>
<evidence type="ECO:0000256" key="2">
    <source>
        <dbReference type="SAM" id="SignalP"/>
    </source>
</evidence>
<feature type="signal peptide" evidence="2">
    <location>
        <begin position="1"/>
        <end position="20"/>
    </location>
</feature>
<dbReference type="InterPro" id="IPR029046">
    <property type="entry name" value="LolA/LolB/LppX"/>
</dbReference>
<keyword evidence="1 2" id="KW-0732">Signal</keyword>
<protein>
    <recommendedName>
        <fullName evidence="4">Outer-membrane lipoprotein carrier protein</fullName>
    </recommendedName>
</protein>
<feature type="chain" id="PRO_5012126085" description="Outer-membrane lipoprotein carrier protein" evidence="2">
    <location>
        <begin position="21"/>
        <end position="212"/>
    </location>
</feature>
<dbReference type="CDD" id="cd16325">
    <property type="entry name" value="LolA"/>
    <property type="match status" value="1"/>
</dbReference>
<evidence type="ECO:0000256" key="1">
    <source>
        <dbReference type="ARBA" id="ARBA00022729"/>
    </source>
</evidence>
<dbReference type="Pfam" id="PF16584">
    <property type="entry name" value="LolA_2"/>
    <property type="match status" value="1"/>
</dbReference>
<dbReference type="RefSeq" id="WP_296941775.1">
    <property type="nucleotide sequence ID" value="NZ_LT599032.1"/>
</dbReference>